<evidence type="ECO:0000313" key="19">
    <source>
        <dbReference type="EMBL" id="SDF93792.1"/>
    </source>
</evidence>
<dbReference type="Pfam" id="PF00391">
    <property type="entry name" value="PEP-utilizers"/>
    <property type="match status" value="1"/>
</dbReference>
<proteinExistence type="inferred from homology"/>
<dbReference type="PROSITE" id="PS00370">
    <property type="entry name" value="PEP_ENZYMES_PHOS_SITE"/>
    <property type="match status" value="1"/>
</dbReference>
<dbReference type="PRINTS" id="PR00107">
    <property type="entry name" value="PHOSPHOCPHPR"/>
</dbReference>
<evidence type="ECO:0000256" key="12">
    <source>
        <dbReference type="ARBA" id="ARBA00022679"/>
    </source>
</evidence>
<dbReference type="PANTHER" id="PTHR46244:SF6">
    <property type="entry name" value="PHOSPHOENOLPYRUVATE-PROTEIN PHOSPHOTRANSFERASE"/>
    <property type="match status" value="1"/>
</dbReference>
<dbReference type="InterPro" id="IPR002114">
    <property type="entry name" value="PTS_HPr_Ser_P_site"/>
</dbReference>
<evidence type="ECO:0000256" key="5">
    <source>
        <dbReference type="ARBA" id="ARBA00007837"/>
    </source>
</evidence>
<keyword evidence="8" id="KW-0813">Transport</keyword>
<dbReference type="PROSITE" id="PS00372">
    <property type="entry name" value="PTS_EIIA_TYPE_2_HIS"/>
    <property type="match status" value="1"/>
</dbReference>
<dbReference type="SUPFAM" id="SSF52009">
    <property type="entry name" value="Phosphohistidine domain"/>
    <property type="match status" value="1"/>
</dbReference>
<reference evidence="19 20" key="1">
    <citation type="submission" date="2016-10" db="EMBL/GenBank/DDBJ databases">
        <authorList>
            <person name="de Groot N.N."/>
        </authorList>
    </citation>
    <scope>NUCLEOTIDE SEQUENCE [LARGE SCALE GENOMIC DNA]</scope>
    <source>
        <strain evidence="20">DSM 938 / 37b4</strain>
    </source>
</reference>
<keyword evidence="10" id="KW-0597">Phosphoprotein</keyword>
<dbReference type="GO" id="GO:0046872">
    <property type="term" value="F:metal ion binding"/>
    <property type="evidence" value="ECO:0007669"/>
    <property type="project" value="UniProtKB-KW"/>
</dbReference>
<dbReference type="InterPro" id="IPR006318">
    <property type="entry name" value="PTS_EI-like"/>
</dbReference>
<evidence type="ECO:0000256" key="10">
    <source>
        <dbReference type="ARBA" id="ARBA00022553"/>
    </source>
</evidence>
<feature type="domain" description="HPr" evidence="18">
    <location>
        <begin position="157"/>
        <end position="245"/>
    </location>
</feature>
<dbReference type="PROSITE" id="PS00742">
    <property type="entry name" value="PEP_ENZYMES_2"/>
    <property type="match status" value="1"/>
</dbReference>
<comment type="catalytic activity">
    <reaction evidence="1">
        <text>L-histidyl-[protein] + phosphoenolpyruvate = N(pros)-phospho-L-histidyl-[protein] + pyruvate</text>
        <dbReference type="Rhea" id="RHEA:23880"/>
        <dbReference type="Rhea" id="RHEA-COMP:9745"/>
        <dbReference type="Rhea" id="RHEA-COMP:9746"/>
        <dbReference type="ChEBI" id="CHEBI:15361"/>
        <dbReference type="ChEBI" id="CHEBI:29979"/>
        <dbReference type="ChEBI" id="CHEBI:58702"/>
        <dbReference type="ChEBI" id="CHEBI:64837"/>
        <dbReference type="EC" id="2.7.3.9"/>
    </reaction>
</comment>
<evidence type="ECO:0000259" key="18">
    <source>
        <dbReference type="PROSITE" id="PS51350"/>
    </source>
</evidence>
<dbReference type="InterPro" id="IPR000032">
    <property type="entry name" value="HPr-like"/>
</dbReference>
<dbReference type="PROSITE" id="PS51350">
    <property type="entry name" value="PTS_HPR_DOM"/>
    <property type="match status" value="1"/>
</dbReference>
<evidence type="ECO:0000256" key="16">
    <source>
        <dbReference type="ARBA" id="ARBA00022842"/>
    </source>
</evidence>
<gene>
    <name evidence="19" type="ORF">SAMN04244550_03128</name>
</gene>
<evidence type="ECO:0000256" key="4">
    <source>
        <dbReference type="ARBA" id="ARBA00004496"/>
    </source>
</evidence>
<dbReference type="EC" id="2.7.3.9" evidence="6"/>
<organism evidence="19 20">
    <name type="scientific">Rhodobacter capsulatus</name>
    <name type="common">Rhodopseudomonas capsulata</name>
    <dbReference type="NCBI Taxonomy" id="1061"/>
    <lineage>
        <taxon>Bacteria</taxon>
        <taxon>Pseudomonadati</taxon>
        <taxon>Pseudomonadota</taxon>
        <taxon>Alphaproteobacteria</taxon>
        <taxon>Rhodobacterales</taxon>
        <taxon>Rhodobacter group</taxon>
        <taxon>Rhodobacter</taxon>
    </lineage>
</organism>
<evidence type="ECO:0000256" key="9">
    <source>
        <dbReference type="ARBA" id="ARBA00022490"/>
    </source>
</evidence>
<dbReference type="CDD" id="cd00367">
    <property type="entry name" value="PTS-HPr_like"/>
    <property type="match status" value="1"/>
</dbReference>
<dbReference type="PRINTS" id="PR01736">
    <property type="entry name" value="PHPHTRNFRASE"/>
</dbReference>
<dbReference type="InterPro" id="IPR036618">
    <property type="entry name" value="PtsI_HPr-bd_sf"/>
</dbReference>
<dbReference type="InterPro" id="IPR015813">
    <property type="entry name" value="Pyrv/PenolPyrv_kinase-like_dom"/>
</dbReference>
<dbReference type="InterPro" id="IPR018274">
    <property type="entry name" value="PEP_util_AS"/>
</dbReference>
<dbReference type="Gene3D" id="3.40.930.10">
    <property type="entry name" value="Mannitol-specific EII, Chain A"/>
    <property type="match status" value="1"/>
</dbReference>
<feature type="domain" description="PTS EIIA type-2" evidence="17">
    <location>
        <begin position="2"/>
        <end position="142"/>
    </location>
</feature>
<evidence type="ECO:0000256" key="11">
    <source>
        <dbReference type="ARBA" id="ARBA00022597"/>
    </source>
</evidence>
<dbReference type="Pfam" id="PF02896">
    <property type="entry name" value="PEP-utilizers_C"/>
    <property type="match status" value="1"/>
</dbReference>
<dbReference type="PROSITE" id="PS51094">
    <property type="entry name" value="PTS_EIIA_TYPE_2"/>
    <property type="match status" value="1"/>
</dbReference>
<dbReference type="RefSeq" id="WP_074555804.1">
    <property type="nucleotide sequence ID" value="NZ_CP119563.1"/>
</dbReference>
<keyword evidence="11" id="KW-0762">Sugar transport</keyword>
<dbReference type="InterPro" id="IPR008279">
    <property type="entry name" value="PEP-util_enz_mobile_dom"/>
</dbReference>
<dbReference type="Gene3D" id="3.50.30.10">
    <property type="entry name" value="Phosphohistidine domain"/>
    <property type="match status" value="1"/>
</dbReference>
<keyword evidence="15" id="KW-0418">Kinase</keyword>
<dbReference type="InterPro" id="IPR002178">
    <property type="entry name" value="PTS_EIIA_type-2_dom"/>
</dbReference>
<protein>
    <recommendedName>
        <fullName evidence="7">Multiphosphoryl transfer protein</fullName>
        <ecNumber evidence="6">2.7.3.9</ecNumber>
    </recommendedName>
</protein>
<keyword evidence="13" id="KW-0598">Phosphotransferase system</keyword>
<dbReference type="Proteomes" id="UP000183812">
    <property type="component" value="Unassembled WGS sequence"/>
</dbReference>
<dbReference type="InterPro" id="IPR023151">
    <property type="entry name" value="PEP_util_CS"/>
</dbReference>
<dbReference type="GO" id="GO:0016301">
    <property type="term" value="F:kinase activity"/>
    <property type="evidence" value="ECO:0007669"/>
    <property type="project" value="UniProtKB-KW"/>
</dbReference>
<dbReference type="NCBIfam" id="TIGR01003">
    <property type="entry name" value="PTS_HPr_family"/>
    <property type="match status" value="1"/>
</dbReference>
<keyword evidence="14" id="KW-0479">Metal-binding</keyword>
<dbReference type="InterPro" id="IPR035895">
    <property type="entry name" value="HPr-like_sf"/>
</dbReference>
<dbReference type="PROSITE" id="PS00369">
    <property type="entry name" value="PTS_HPR_HIS"/>
    <property type="match status" value="1"/>
</dbReference>
<dbReference type="Gene3D" id="3.20.20.60">
    <property type="entry name" value="Phosphoenolpyruvate-binding domains"/>
    <property type="match status" value="1"/>
</dbReference>
<dbReference type="CDD" id="cd00211">
    <property type="entry name" value="PTS_IIA_fru"/>
    <property type="match status" value="1"/>
</dbReference>
<dbReference type="NCBIfam" id="TIGR01417">
    <property type="entry name" value="PTS_I_fam"/>
    <property type="match status" value="1"/>
</dbReference>
<dbReference type="GO" id="GO:0005737">
    <property type="term" value="C:cytoplasm"/>
    <property type="evidence" value="ECO:0007669"/>
    <property type="project" value="UniProtKB-SubCell"/>
</dbReference>
<dbReference type="GO" id="GO:0009401">
    <property type="term" value="P:phosphoenolpyruvate-dependent sugar phosphotransferase system"/>
    <property type="evidence" value="ECO:0007669"/>
    <property type="project" value="UniProtKB-KW"/>
</dbReference>
<evidence type="ECO:0000256" key="7">
    <source>
        <dbReference type="ARBA" id="ARBA00015565"/>
    </source>
</evidence>
<dbReference type="InterPro" id="IPR036637">
    <property type="entry name" value="Phosphohistidine_dom_sf"/>
</dbReference>
<evidence type="ECO:0000256" key="13">
    <source>
        <dbReference type="ARBA" id="ARBA00022683"/>
    </source>
</evidence>
<dbReference type="InterPro" id="IPR000121">
    <property type="entry name" value="PEP_util_C"/>
</dbReference>
<evidence type="ECO:0000256" key="8">
    <source>
        <dbReference type="ARBA" id="ARBA00022448"/>
    </source>
</evidence>
<evidence type="ECO:0000259" key="17">
    <source>
        <dbReference type="PROSITE" id="PS51094"/>
    </source>
</evidence>
<dbReference type="InterPro" id="IPR001020">
    <property type="entry name" value="PTS_HPr_His_P_site"/>
</dbReference>
<dbReference type="InterPro" id="IPR050499">
    <property type="entry name" value="PEP-utilizing_PTS_enzyme"/>
</dbReference>
<dbReference type="InterPro" id="IPR008731">
    <property type="entry name" value="PTS_EIN"/>
</dbReference>
<dbReference type="InterPro" id="IPR040442">
    <property type="entry name" value="Pyrv_kinase-like_dom_sf"/>
</dbReference>
<comment type="subcellular location">
    <subcellularLocation>
        <location evidence="4">Cytoplasm</location>
    </subcellularLocation>
</comment>
<evidence type="ECO:0000256" key="3">
    <source>
        <dbReference type="ARBA" id="ARBA00003136"/>
    </source>
</evidence>
<evidence type="ECO:0000256" key="14">
    <source>
        <dbReference type="ARBA" id="ARBA00022723"/>
    </source>
</evidence>
<accession>A0A1G7Q5H3</accession>
<dbReference type="PROSITE" id="PS00589">
    <property type="entry name" value="PTS_HPR_SER"/>
    <property type="match status" value="1"/>
</dbReference>
<name>A0A1G7Q5H3_RHOCA</name>
<sequence>MIPLTSELVAIGKTATDKADAIAQAVDLLTAAGKIDPRYGQSMMGREAVANTFLGNGIAIPHGLPQDRDLIHDTAIAVVQLPAGVEWAPGDTARLVVAIAAKSDEHLQVLSNLTDVLADEAEAERLATTTDAAVIVARLTGAAAPVAAPAEGPADFAQGIDVVVSGPHGLHARPATTLVDLAKGFAAEIRVRNGAKVANGKSLISLLNLGAAQGAALRVSAEGPEADAALAALAAAFAAGLEDEEDTGAAAPEAATPGLTGAIASMACYEGRTLHGISSSPGYAFAPVFRFARDEVVFDTDGADAAFETDRLDTALQTAWHELEELHDEVWKKSGPARAAIFRAHQEFLHDPEMVAEAKALIGQGRSAGFAWHRVFSERADLLGAMKDAVLSGRAIDLRDAGQRVLQHLGRVRTGETHLPTAPCILLADDLTPSDTARLDPALVRGLATAQGGPTSHTAIIARALDIPAVAGVGPRLLDLASGTPVLLDGGAGVIVVAPTEADKARAEAAMAALAAQREAEARERYKPALTLDGARVEVVANISDVAEAIASVEAGAEGVGLLRTEFLFVNREAPPGEDEQLAIYAAMLEALNGLPIIIRTLDVGGDKEIPYLRMPVEQNPFLGERGIRFCLSHEDLFRTQLRAIYRAAAKGQVRIMFPMIAMIEELETARRIAEEVRQEVGAAPVEIGIMIEIPSAVMMALELAKRVDFFSIGTNDLTQYALAMDRMHPVLAKQADGLHPAVLRLIDMTVRAAEAAGIWVGACGGIAGDPIGAAVLSGLGVRELSVSIPAVAGIKAQLRRSAMAENRDLARRALACTTAADVRGLK</sequence>
<dbReference type="Pfam" id="PF00381">
    <property type="entry name" value="PTS-HPr"/>
    <property type="match status" value="1"/>
</dbReference>
<dbReference type="EMBL" id="FNAY01000022">
    <property type="protein sequence ID" value="SDF93792.1"/>
    <property type="molecule type" value="Genomic_DNA"/>
</dbReference>
<dbReference type="SUPFAM" id="SSF55594">
    <property type="entry name" value="HPr-like"/>
    <property type="match status" value="1"/>
</dbReference>
<dbReference type="Gene3D" id="3.30.1340.10">
    <property type="entry name" value="HPr-like"/>
    <property type="match status" value="1"/>
</dbReference>
<dbReference type="OrthoDB" id="9765468at2"/>
<keyword evidence="9" id="KW-0963">Cytoplasm</keyword>
<evidence type="ECO:0000256" key="6">
    <source>
        <dbReference type="ARBA" id="ARBA00012232"/>
    </source>
</evidence>
<comment type="function">
    <text evidence="3">The phosphoenolpyruvate-dependent sugar phosphotransferase system (sugar PTS), a major carbohydrate active transport system, catalyzes the phosphorylation of incoming sugar substrates concomitantly with their translocation across the cell membrane. The enzyme II FruAB PTS system is involved in fructose transport.</text>
</comment>
<dbReference type="GO" id="GO:0008965">
    <property type="term" value="F:phosphoenolpyruvate-protein phosphotransferase activity"/>
    <property type="evidence" value="ECO:0007669"/>
    <property type="project" value="UniProtKB-EC"/>
</dbReference>
<dbReference type="PANTHER" id="PTHR46244">
    <property type="entry name" value="PHOSPHOENOLPYRUVATE-PROTEIN PHOSPHOTRANSFERASE"/>
    <property type="match status" value="1"/>
</dbReference>
<dbReference type="SUPFAM" id="SSF51621">
    <property type="entry name" value="Phosphoenolpyruvate/pyruvate domain"/>
    <property type="match status" value="1"/>
</dbReference>
<keyword evidence="16" id="KW-0460">Magnesium</keyword>
<dbReference type="Pfam" id="PF00359">
    <property type="entry name" value="PTS_EIIA_2"/>
    <property type="match status" value="1"/>
</dbReference>
<evidence type="ECO:0000313" key="20">
    <source>
        <dbReference type="Proteomes" id="UP000183812"/>
    </source>
</evidence>
<comment type="similarity">
    <text evidence="5">Belongs to the PEP-utilizing enzyme family.</text>
</comment>
<keyword evidence="12" id="KW-0808">Transferase</keyword>
<evidence type="ECO:0000256" key="1">
    <source>
        <dbReference type="ARBA" id="ARBA00000683"/>
    </source>
</evidence>
<dbReference type="Gene3D" id="1.10.274.10">
    <property type="entry name" value="PtsI, HPr-binding domain"/>
    <property type="match status" value="1"/>
</dbReference>
<comment type="cofactor">
    <cofactor evidence="2">
        <name>Mg(2+)</name>
        <dbReference type="ChEBI" id="CHEBI:18420"/>
    </cofactor>
</comment>
<dbReference type="InterPro" id="IPR016152">
    <property type="entry name" value="PTrfase/Anion_transptr"/>
</dbReference>
<dbReference type="SUPFAM" id="SSF55804">
    <property type="entry name" value="Phoshotransferase/anion transport protein"/>
    <property type="match status" value="1"/>
</dbReference>
<evidence type="ECO:0000256" key="2">
    <source>
        <dbReference type="ARBA" id="ARBA00001946"/>
    </source>
</evidence>
<dbReference type="Pfam" id="PF05524">
    <property type="entry name" value="PEP-utilisers_N"/>
    <property type="match status" value="1"/>
</dbReference>
<dbReference type="SUPFAM" id="SSF47831">
    <property type="entry name" value="Enzyme I of the PEP:sugar phosphotransferase system HPr-binding (sub)domain"/>
    <property type="match status" value="1"/>
</dbReference>
<dbReference type="AlphaFoldDB" id="A0A1G7Q5H3"/>
<evidence type="ECO:0000256" key="15">
    <source>
        <dbReference type="ARBA" id="ARBA00022777"/>
    </source>
</evidence>